<feature type="transmembrane region" description="Helical" evidence="6">
    <location>
        <begin position="12"/>
        <end position="31"/>
    </location>
</feature>
<dbReference type="PANTHER" id="PTHR42770:SF18">
    <property type="entry name" value="ARGININE_AGMATINE ANTIPORTER"/>
    <property type="match status" value="1"/>
</dbReference>
<gene>
    <name evidence="7" type="ORF">FXF69_36580</name>
</gene>
<dbReference type="GO" id="GO:0005886">
    <property type="term" value="C:plasma membrane"/>
    <property type="evidence" value="ECO:0007669"/>
    <property type="project" value="UniProtKB-SubCell"/>
</dbReference>
<feature type="transmembrane region" description="Helical" evidence="6">
    <location>
        <begin position="84"/>
        <end position="112"/>
    </location>
</feature>
<sequence length="458" mass="47397">MSVRPARRKLGLWMATALVVGNMIGSGVFLLPSSLAEYGPISLVAWGFTAAGAILLALVFARLSRAYPRTGGPYAYARRAFGDFVGFQTAWGYWIAVWAGNAAIAVAFVGYTAHFWGELADNKVLAAGVGVATIWLLTAVNAYGVRQGGAVQVVTTVIKLVPLLLIAVGGLFFVKSGNFGEFNASGDSAFGAVTGAAALTLWAFIGLESATVPAEDVRDPEKTIPRATVAGTALTALIYILGTVAVLGLVPAAALASSTAPFADAADAAFGGWAADLVAAGAAISAFGALNGWILLQGQIPLAAARDGLFPRAFARTGRGGTPVVGLVVSSVLVSGLMLLNYNASLVDQFTFIILLATLTTVIPYAYAAAAELVLLATDRPAFSRGRLTRSAVVALLAFAYSVWAIGGAGQEVVFKGTLLIFAGMPVYAWLKYRDQRDPARAVETARADESEPPAQAA</sequence>
<evidence type="ECO:0000256" key="1">
    <source>
        <dbReference type="ARBA" id="ARBA00004651"/>
    </source>
</evidence>
<comment type="subcellular location">
    <subcellularLocation>
        <location evidence="1">Cell membrane</location>
        <topology evidence="1">Multi-pass membrane protein</topology>
    </subcellularLocation>
</comment>
<feature type="transmembrane region" description="Helical" evidence="6">
    <location>
        <begin position="228"/>
        <end position="250"/>
    </location>
</feature>
<accession>A0A5D0N9Q3</accession>
<feature type="transmembrane region" description="Helical" evidence="6">
    <location>
        <begin position="350"/>
        <end position="376"/>
    </location>
</feature>
<keyword evidence="8" id="KW-1185">Reference proteome</keyword>
<feature type="transmembrane region" description="Helical" evidence="6">
    <location>
        <begin position="43"/>
        <end position="63"/>
    </location>
</feature>
<keyword evidence="2" id="KW-1003">Cell membrane</keyword>
<evidence type="ECO:0000313" key="7">
    <source>
        <dbReference type="EMBL" id="TYB41047.1"/>
    </source>
</evidence>
<keyword evidence="5 6" id="KW-0472">Membrane</keyword>
<protein>
    <submittedName>
        <fullName evidence="7">Amino acid permease</fullName>
    </submittedName>
</protein>
<dbReference type="Gene3D" id="1.20.1740.10">
    <property type="entry name" value="Amino acid/polyamine transporter I"/>
    <property type="match status" value="1"/>
</dbReference>
<dbReference type="STRING" id="1220554.GCA_001552135_08355"/>
<reference evidence="7 8" key="1">
    <citation type="submission" date="2019-08" db="EMBL/GenBank/DDBJ databases">
        <title>Actinomadura sp. nov. CYP1-5 isolated from mountain soil.</title>
        <authorList>
            <person name="Songsumanus A."/>
            <person name="Kuncharoen N."/>
            <person name="Kudo T."/>
            <person name="Yuki M."/>
            <person name="Igarashi Y."/>
            <person name="Tanasupawat S."/>
        </authorList>
    </citation>
    <scope>NUCLEOTIDE SEQUENCE [LARGE SCALE GENOMIC DNA]</scope>
    <source>
        <strain evidence="7 8">JCM 14158</strain>
    </source>
</reference>
<evidence type="ECO:0000256" key="2">
    <source>
        <dbReference type="ARBA" id="ARBA00022475"/>
    </source>
</evidence>
<feature type="transmembrane region" description="Helical" evidence="6">
    <location>
        <begin position="324"/>
        <end position="344"/>
    </location>
</feature>
<evidence type="ECO:0000256" key="6">
    <source>
        <dbReference type="SAM" id="Phobius"/>
    </source>
</evidence>
<dbReference type="GO" id="GO:0022857">
    <property type="term" value="F:transmembrane transporter activity"/>
    <property type="evidence" value="ECO:0007669"/>
    <property type="project" value="InterPro"/>
</dbReference>
<comment type="caution">
    <text evidence="7">The sequence shown here is derived from an EMBL/GenBank/DDBJ whole genome shotgun (WGS) entry which is preliminary data.</text>
</comment>
<feature type="transmembrane region" description="Helical" evidence="6">
    <location>
        <begin position="388"/>
        <end position="407"/>
    </location>
</feature>
<feature type="transmembrane region" description="Helical" evidence="6">
    <location>
        <begin position="270"/>
        <end position="296"/>
    </location>
</feature>
<dbReference type="InterPro" id="IPR050367">
    <property type="entry name" value="APC_superfamily"/>
</dbReference>
<organism evidence="7 8">
    <name type="scientific">Actinomadura chibensis</name>
    <dbReference type="NCBI Taxonomy" id="392828"/>
    <lineage>
        <taxon>Bacteria</taxon>
        <taxon>Bacillati</taxon>
        <taxon>Actinomycetota</taxon>
        <taxon>Actinomycetes</taxon>
        <taxon>Streptosporangiales</taxon>
        <taxon>Thermomonosporaceae</taxon>
        <taxon>Actinomadura</taxon>
    </lineage>
</organism>
<evidence type="ECO:0000313" key="8">
    <source>
        <dbReference type="Proteomes" id="UP000323380"/>
    </source>
</evidence>
<proteinExistence type="predicted"/>
<dbReference type="PANTHER" id="PTHR42770">
    <property type="entry name" value="AMINO ACID TRANSPORTER-RELATED"/>
    <property type="match status" value="1"/>
</dbReference>
<evidence type="ECO:0000256" key="5">
    <source>
        <dbReference type="ARBA" id="ARBA00023136"/>
    </source>
</evidence>
<dbReference type="InterPro" id="IPR002293">
    <property type="entry name" value="AA/rel_permease1"/>
</dbReference>
<feature type="transmembrane region" description="Helical" evidence="6">
    <location>
        <begin position="157"/>
        <end position="176"/>
    </location>
</feature>
<dbReference type="RefSeq" id="WP_083981737.1">
    <property type="nucleotide sequence ID" value="NZ_VSFG01000011.1"/>
</dbReference>
<evidence type="ECO:0000256" key="3">
    <source>
        <dbReference type="ARBA" id="ARBA00022692"/>
    </source>
</evidence>
<name>A0A5D0N9Q3_9ACTN</name>
<feature type="transmembrane region" description="Helical" evidence="6">
    <location>
        <begin position="188"/>
        <end position="207"/>
    </location>
</feature>
<dbReference type="EMBL" id="VSFG01000011">
    <property type="protein sequence ID" value="TYB41047.1"/>
    <property type="molecule type" value="Genomic_DNA"/>
</dbReference>
<feature type="transmembrane region" description="Helical" evidence="6">
    <location>
        <begin position="413"/>
        <end position="431"/>
    </location>
</feature>
<dbReference type="PIRSF" id="PIRSF006060">
    <property type="entry name" value="AA_transporter"/>
    <property type="match status" value="1"/>
</dbReference>
<feature type="transmembrane region" description="Helical" evidence="6">
    <location>
        <begin position="124"/>
        <end position="145"/>
    </location>
</feature>
<keyword evidence="3 6" id="KW-0812">Transmembrane</keyword>
<keyword evidence="4 6" id="KW-1133">Transmembrane helix</keyword>
<dbReference type="AlphaFoldDB" id="A0A5D0N9Q3"/>
<dbReference type="Proteomes" id="UP000323380">
    <property type="component" value="Unassembled WGS sequence"/>
</dbReference>
<dbReference type="Pfam" id="PF13520">
    <property type="entry name" value="AA_permease_2"/>
    <property type="match status" value="1"/>
</dbReference>
<evidence type="ECO:0000256" key="4">
    <source>
        <dbReference type="ARBA" id="ARBA00022989"/>
    </source>
</evidence>